<evidence type="ECO:0000313" key="3">
    <source>
        <dbReference type="Proteomes" id="UP001549099"/>
    </source>
</evidence>
<dbReference type="Proteomes" id="UP001549099">
    <property type="component" value="Unassembled WGS sequence"/>
</dbReference>
<dbReference type="Gene3D" id="2.170.120.30">
    <property type="match status" value="2"/>
</dbReference>
<feature type="compositionally biased region" description="Basic and acidic residues" evidence="1">
    <location>
        <begin position="331"/>
        <end position="348"/>
    </location>
</feature>
<comment type="caution">
    <text evidence="2">The sequence shown here is derived from an EMBL/GenBank/DDBJ whole genome shotgun (WGS) entry which is preliminary data.</text>
</comment>
<accession>A0ABV2G844</accession>
<sequence length="466" mass="49590">MDKFMDNPWFLRGIAFLLAVLLFLVVKTEEDSAGRAAAGTDIAVLQDVPVEVFYDDENLVVTGVPESVTLTIEGPANIVQTTRALKDFTLFVDLRSLVMGAHTVKIQHENLSDKLDVRIEPDTVDVVIEERITREFRVDPELNERLLADNYMINSIETDPSTVMVTGAKSIIDSISFVKASISAEGGIDGPIEQQARVRVLDRELNKLNVDVEPAEVTVKADIAQYTRSVPVTLRGTGKPPEGVTVSEMVPSSDTVKVSGPKSVIDKLEYVPVDVDLAKVTGTGKLTVDVPKPSGVTKVSPGKIDVNVTASSNGNEEAQAGAETDEEPEGDKDTAENQPESDKSDDLAAKPPAEPQETPPAAAPEEGNPSPEVEESQELSGMAVEIRGLVEGKKGEIVQPPNGQVNLTLKGKPAALASAAKKDFSVFVDAAGLPDGESSLNVQVSGPEGISAVPSVKRVTVRILTA</sequence>
<dbReference type="Pfam" id="PF07949">
    <property type="entry name" value="YbbR"/>
    <property type="match status" value="3"/>
</dbReference>
<proteinExistence type="predicted"/>
<keyword evidence="3" id="KW-1185">Reference proteome</keyword>
<dbReference type="PANTHER" id="PTHR37804:SF1">
    <property type="entry name" value="CDAA REGULATORY PROTEIN CDAR"/>
    <property type="match status" value="1"/>
</dbReference>
<evidence type="ECO:0000313" key="2">
    <source>
        <dbReference type="EMBL" id="MET3574431.1"/>
    </source>
</evidence>
<feature type="region of interest" description="Disordered" evidence="1">
    <location>
        <begin position="290"/>
        <end position="379"/>
    </location>
</feature>
<dbReference type="EMBL" id="JBEPLW010000001">
    <property type="protein sequence ID" value="MET3574431.1"/>
    <property type="molecule type" value="Genomic_DNA"/>
</dbReference>
<dbReference type="PANTHER" id="PTHR37804">
    <property type="entry name" value="CDAA REGULATORY PROTEIN CDAR"/>
    <property type="match status" value="1"/>
</dbReference>
<dbReference type="InterPro" id="IPR012505">
    <property type="entry name" value="YbbR"/>
</dbReference>
<dbReference type="RefSeq" id="WP_354194588.1">
    <property type="nucleotide sequence ID" value="NZ_JBEPLW010000001.1"/>
</dbReference>
<feature type="compositionally biased region" description="Pro residues" evidence="1">
    <location>
        <begin position="352"/>
        <end position="362"/>
    </location>
</feature>
<protein>
    <submittedName>
        <fullName evidence="2">YbbR domain-containing protein</fullName>
    </submittedName>
</protein>
<name>A0ABV2G844_9BACL</name>
<dbReference type="InterPro" id="IPR053154">
    <property type="entry name" value="c-di-AMP_regulator"/>
</dbReference>
<reference evidence="2 3" key="1">
    <citation type="submission" date="2024-06" db="EMBL/GenBank/DDBJ databases">
        <title>Genomic Encyclopedia of Type Strains, Phase IV (KMG-IV): sequencing the most valuable type-strain genomes for metagenomic binning, comparative biology and taxonomic classification.</title>
        <authorList>
            <person name="Goeker M."/>
        </authorList>
    </citation>
    <scope>NUCLEOTIDE SEQUENCE [LARGE SCALE GENOMIC DNA]</scope>
    <source>
        <strain evidence="2 3">DSM 26128</strain>
    </source>
</reference>
<organism evidence="2 3">
    <name type="scientific">Bhargavaea ullalensis</name>
    <dbReference type="NCBI Taxonomy" id="1265685"/>
    <lineage>
        <taxon>Bacteria</taxon>
        <taxon>Bacillati</taxon>
        <taxon>Bacillota</taxon>
        <taxon>Bacilli</taxon>
        <taxon>Bacillales</taxon>
        <taxon>Caryophanaceae</taxon>
        <taxon>Bhargavaea</taxon>
    </lineage>
</organism>
<gene>
    <name evidence="2" type="ORF">ABID49_000307</name>
</gene>
<dbReference type="Gene3D" id="2.170.120.40">
    <property type="entry name" value="YbbR-like domain"/>
    <property type="match status" value="2"/>
</dbReference>
<evidence type="ECO:0000256" key="1">
    <source>
        <dbReference type="SAM" id="MobiDB-lite"/>
    </source>
</evidence>